<dbReference type="GO" id="GO:0006508">
    <property type="term" value="P:proteolysis"/>
    <property type="evidence" value="ECO:0007669"/>
    <property type="project" value="InterPro"/>
</dbReference>
<sequence length="137" mass="15395">MALVVVVSTISGSPYYCTGSIIKAQWILTAAHCFFDSNGTEADFVEVRGGNAYFQFLTYFTVNTFIIHEDYFKSEHNVGDFGGPVMVFDGTYYKLVGIASYAEPGDCSDYDEYYILYTRVSYYLDWITNNTGGTDCL</sequence>
<dbReference type="InterPro" id="IPR018114">
    <property type="entry name" value="TRYPSIN_HIS"/>
</dbReference>
<dbReference type="InterPro" id="IPR001254">
    <property type="entry name" value="Trypsin_dom"/>
</dbReference>
<dbReference type="PANTHER" id="PTHR24260:SF136">
    <property type="entry name" value="GH08193P-RELATED"/>
    <property type="match status" value="1"/>
</dbReference>
<organism evidence="2 3">
    <name type="scientific">Petrolisthes manimaculis</name>
    <dbReference type="NCBI Taxonomy" id="1843537"/>
    <lineage>
        <taxon>Eukaryota</taxon>
        <taxon>Metazoa</taxon>
        <taxon>Ecdysozoa</taxon>
        <taxon>Arthropoda</taxon>
        <taxon>Crustacea</taxon>
        <taxon>Multicrustacea</taxon>
        <taxon>Malacostraca</taxon>
        <taxon>Eumalacostraca</taxon>
        <taxon>Eucarida</taxon>
        <taxon>Decapoda</taxon>
        <taxon>Pleocyemata</taxon>
        <taxon>Anomura</taxon>
        <taxon>Galatheoidea</taxon>
        <taxon>Porcellanidae</taxon>
        <taxon>Petrolisthes</taxon>
    </lineage>
</organism>
<evidence type="ECO:0000313" key="2">
    <source>
        <dbReference type="EMBL" id="KAK4329303.1"/>
    </source>
</evidence>
<gene>
    <name evidence="2" type="ORF">Pmani_000337</name>
</gene>
<proteinExistence type="predicted"/>
<dbReference type="PROSITE" id="PS00134">
    <property type="entry name" value="TRYPSIN_HIS"/>
    <property type="match status" value="1"/>
</dbReference>
<evidence type="ECO:0000259" key="1">
    <source>
        <dbReference type="Pfam" id="PF00089"/>
    </source>
</evidence>
<protein>
    <recommendedName>
        <fullName evidence="1">Peptidase S1 domain-containing protein</fullName>
    </recommendedName>
</protein>
<dbReference type="Gene3D" id="2.40.10.10">
    <property type="entry name" value="Trypsin-like serine proteases"/>
    <property type="match status" value="2"/>
</dbReference>
<dbReference type="Pfam" id="PF00089">
    <property type="entry name" value="Trypsin"/>
    <property type="match status" value="1"/>
</dbReference>
<dbReference type="InterPro" id="IPR051333">
    <property type="entry name" value="CLIP_Serine_Protease"/>
</dbReference>
<evidence type="ECO:0000313" key="3">
    <source>
        <dbReference type="Proteomes" id="UP001292094"/>
    </source>
</evidence>
<name>A0AAE1QMN2_9EUCA</name>
<dbReference type="EMBL" id="JAWZYT010000023">
    <property type="protein sequence ID" value="KAK4329303.1"/>
    <property type="molecule type" value="Genomic_DNA"/>
</dbReference>
<dbReference type="InterPro" id="IPR043504">
    <property type="entry name" value="Peptidase_S1_PA_chymotrypsin"/>
</dbReference>
<keyword evidence="3" id="KW-1185">Reference proteome</keyword>
<dbReference type="GO" id="GO:0004252">
    <property type="term" value="F:serine-type endopeptidase activity"/>
    <property type="evidence" value="ECO:0007669"/>
    <property type="project" value="InterPro"/>
</dbReference>
<dbReference type="SUPFAM" id="SSF50494">
    <property type="entry name" value="Trypsin-like serine proteases"/>
    <property type="match status" value="1"/>
</dbReference>
<dbReference type="PANTHER" id="PTHR24260">
    <property type="match status" value="1"/>
</dbReference>
<accession>A0AAE1QMN2</accession>
<dbReference type="InterPro" id="IPR009003">
    <property type="entry name" value="Peptidase_S1_PA"/>
</dbReference>
<comment type="caution">
    <text evidence="2">The sequence shown here is derived from an EMBL/GenBank/DDBJ whole genome shotgun (WGS) entry which is preliminary data.</text>
</comment>
<dbReference type="AlphaFoldDB" id="A0AAE1QMN2"/>
<dbReference type="Proteomes" id="UP001292094">
    <property type="component" value="Unassembled WGS sequence"/>
</dbReference>
<feature type="domain" description="Peptidase S1" evidence="1">
    <location>
        <begin position="10"/>
        <end position="74"/>
    </location>
</feature>
<reference evidence="2" key="1">
    <citation type="submission" date="2023-11" db="EMBL/GenBank/DDBJ databases">
        <title>Genome assemblies of two species of porcelain crab, Petrolisthes cinctipes and Petrolisthes manimaculis (Anomura: Porcellanidae).</title>
        <authorList>
            <person name="Angst P."/>
        </authorList>
    </citation>
    <scope>NUCLEOTIDE SEQUENCE</scope>
    <source>
        <strain evidence="2">PB745_02</strain>
        <tissue evidence="2">Gill</tissue>
    </source>
</reference>